<keyword evidence="8" id="KW-0963">Cytoplasm</keyword>
<evidence type="ECO:0000256" key="1">
    <source>
        <dbReference type="ARBA" id="ARBA00007733"/>
    </source>
</evidence>
<evidence type="ECO:0000313" key="12">
    <source>
        <dbReference type="EMBL" id="EGD46668.1"/>
    </source>
</evidence>
<dbReference type="GO" id="GO:0003743">
    <property type="term" value="F:translation initiation factor activity"/>
    <property type="evidence" value="ECO:0007669"/>
    <property type="project" value="UniProtKB-UniRule"/>
</dbReference>
<dbReference type="Pfam" id="PF04760">
    <property type="entry name" value="IF2_N"/>
    <property type="match status" value="2"/>
</dbReference>
<feature type="region of interest" description="Disordered" evidence="10">
    <location>
        <begin position="173"/>
        <end position="558"/>
    </location>
</feature>
<dbReference type="Gene3D" id="3.40.50.300">
    <property type="entry name" value="P-loop containing nucleotide triphosphate hydrolases"/>
    <property type="match status" value="1"/>
</dbReference>
<comment type="caution">
    <text evidence="12">The sequence shown here is derived from an EMBL/GenBank/DDBJ whole genome shotgun (WGS) entry which is preliminary data.</text>
</comment>
<dbReference type="GO" id="GO:0005525">
    <property type="term" value="F:GTP binding"/>
    <property type="evidence" value="ECO:0007669"/>
    <property type="project" value="UniProtKB-KW"/>
</dbReference>
<feature type="compositionally biased region" description="Basic and acidic residues" evidence="10">
    <location>
        <begin position="186"/>
        <end position="202"/>
    </location>
</feature>
<dbReference type="NCBIfam" id="TIGR00487">
    <property type="entry name" value="IF-2"/>
    <property type="match status" value="1"/>
</dbReference>
<dbReference type="CDD" id="cd03692">
    <property type="entry name" value="mtIF2_IVc"/>
    <property type="match status" value="1"/>
</dbReference>
<dbReference type="NCBIfam" id="TIGR00231">
    <property type="entry name" value="small_GTP"/>
    <property type="match status" value="1"/>
</dbReference>
<feature type="region of interest" description="Disordered" evidence="10">
    <location>
        <begin position="105"/>
        <end position="124"/>
    </location>
</feature>
<feature type="domain" description="Tr-type G" evidence="11">
    <location>
        <begin position="696"/>
        <end position="865"/>
    </location>
</feature>
<feature type="binding site" evidence="8">
    <location>
        <begin position="805"/>
        <end position="808"/>
    </location>
    <ligand>
        <name>GTP</name>
        <dbReference type="ChEBI" id="CHEBI:37565"/>
    </ligand>
</feature>
<feature type="binding site" evidence="8">
    <location>
        <begin position="751"/>
        <end position="755"/>
    </location>
    <ligand>
        <name>GTP</name>
        <dbReference type="ChEBI" id="CHEBI:37565"/>
    </ligand>
</feature>
<feature type="compositionally biased region" description="Polar residues" evidence="10">
    <location>
        <begin position="299"/>
        <end position="488"/>
    </location>
</feature>
<dbReference type="FunFam" id="3.40.50.10050:FF:000001">
    <property type="entry name" value="Translation initiation factor IF-2"/>
    <property type="match status" value="1"/>
</dbReference>
<feature type="compositionally biased region" description="Polar residues" evidence="10">
    <location>
        <begin position="204"/>
        <end position="219"/>
    </location>
</feature>
<keyword evidence="3 8" id="KW-0396">Initiation factor</keyword>
<evidence type="ECO:0000256" key="5">
    <source>
        <dbReference type="ARBA" id="ARBA00022917"/>
    </source>
</evidence>
<accession>F1TG49</accession>
<feature type="compositionally biased region" description="Polar residues" evidence="10">
    <location>
        <begin position="275"/>
        <end position="287"/>
    </location>
</feature>
<evidence type="ECO:0000256" key="8">
    <source>
        <dbReference type="HAMAP-Rule" id="MF_00100"/>
    </source>
</evidence>
<evidence type="ECO:0000259" key="11">
    <source>
        <dbReference type="PROSITE" id="PS51722"/>
    </source>
</evidence>
<dbReference type="SUPFAM" id="SSF50447">
    <property type="entry name" value="Translation proteins"/>
    <property type="match status" value="2"/>
</dbReference>
<dbReference type="Proteomes" id="UP000003860">
    <property type="component" value="Unassembled WGS sequence"/>
</dbReference>
<dbReference type="CDD" id="cd03702">
    <property type="entry name" value="IF2_mtIF2_II"/>
    <property type="match status" value="1"/>
</dbReference>
<dbReference type="STRING" id="588581.Cpap_1052"/>
<dbReference type="FunFam" id="2.40.30.10:FF:000008">
    <property type="entry name" value="Translation initiation factor IF-2"/>
    <property type="match status" value="1"/>
</dbReference>
<evidence type="ECO:0000256" key="9">
    <source>
        <dbReference type="RuleBase" id="RU000644"/>
    </source>
</evidence>
<gene>
    <name evidence="8" type="primary">infB</name>
    <name evidence="12" type="ORF">Cpap_1052</name>
</gene>
<reference evidence="12" key="2">
    <citation type="submission" date="2011-01" db="EMBL/GenBank/DDBJ databases">
        <title>The Non-contiguous Finished genome of Clostridium papyrosolvens.</title>
        <authorList>
            <person name="Lucas S."/>
            <person name="Copeland A."/>
            <person name="Lapidus A."/>
            <person name="Cheng J.-F."/>
            <person name="Goodwin L."/>
            <person name="Pitluck S."/>
            <person name="Misra M."/>
            <person name="Chertkov O."/>
            <person name="Detter J.C."/>
            <person name="Han C."/>
            <person name="Tapia R."/>
            <person name="Land M."/>
            <person name="Hauser L."/>
            <person name="Kyrpides N."/>
            <person name="Ivanova N."/>
            <person name="Pagani I."/>
            <person name="Mouttaki H."/>
            <person name="He Z."/>
            <person name="Zhou J."/>
            <person name="Hemme C.L."/>
            <person name="Woyke T."/>
        </authorList>
    </citation>
    <scope>NUCLEOTIDE SEQUENCE [LARGE SCALE GENOMIC DNA]</scope>
    <source>
        <strain evidence="12">DSM 2782</strain>
    </source>
</reference>
<feature type="compositionally biased region" description="Basic and acidic residues" evidence="10">
    <location>
        <begin position="255"/>
        <end position="274"/>
    </location>
</feature>
<dbReference type="SUPFAM" id="SSF52540">
    <property type="entry name" value="P-loop containing nucleoside triphosphate hydrolases"/>
    <property type="match status" value="1"/>
</dbReference>
<dbReference type="EMBL" id="ACXX02000012">
    <property type="protein sequence ID" value="EGD46668.1"/>
    <property type="molecule type" value="Genomic_DNA"/>
</dbReference>
<evidence type="ECO:0000256" key="10">
    <source>
        <dbReference type="SAM" id="MobiDB-lite"/>
    </source>
</evidence>
<feature type="compositionally biased region" description="Polar residues" evidence="10">
    <location>
        <begin position="105"/>
        <end position="119"/>
    </location>
</feature>
<dbReference type="AlphaFoldDB" id="F1TG49"/>
<dbReference type="InterPro" id="IPR000178">
    <property type="entry name" value="TF_IF2_bacterial-like"/>
</dbReference>
<dbReference type="InterPro" id="IPR015760">
    <property type="entry name" value="TIF_IF2"/>
</dbReference>
<dbReference type="eggNOG" id="COG0532">
    <property type="taxonomic scope" value="Bacteria"/>
</dbReference>
<dbReference type="InterPro" id="IPR053905">
    <property type="entry name" value="EF-G-like_DII"/>
</dbReference>
<keyword evidence="13" id="KW-1185">Reference proteome</keyword>
<dbReference type="InterPro" id="IPR005225">
    <property type="entry name" value="Small_GTP-bd"/>
</dbReference>
<comment type="similarity">
    <text evidence="1 8 9">Belongs to the TRAFAC class translation factor GTPase superfamily. Classic translation factor GTPase family. IF-2 subfamily.</text>
</comment>
<reference evidence="12" key="1">
    <citation type="submission" date="2009-07" db="EMBL/GenBank/DDBJ databases">
        <authorList>
            <consortium name="US DOE Joint Genome Institute (JGI-PGF)"/>
            <person name="Lucas S."/>
            <person name="Copeland A."/>
            <person name="Lapidus A."/>
            <person name="Glavina del Rio T."/>
            <person name="Tice H."/>
            <person name="Bruce D."/>
            <person name="Goodwin L."/>
            <person name="Pitluck S."/>
            <person name="Larimer F."/>
            <person name="Land M.L."/>
            <person name="Mouttaki H."/>
            <person name="He Z."/>
            <person name="Zhou J."/>
            <person name="Hemme C.L."/>
        </authorList>
    </citation>
    <scope>NUCLEOTIDE SEQUENCE</scope>
    <source>
        <strain evidence="12">DSM 2782</strain>
    </source>
</reference>
<feature type="compositionally biased region" description="Basic and acidic residues" evidence="10">
    <location>
        <begin position="517"/>
        <end position="547"/>
    </location>
</feature>
<evidence type="ECO:0000256" key="4">
    <source>
        <dbReference type="ARBA" id="ARBA00022741"/>
    </source>
</evidence>
<dbReference type="PROSITE" id="PS01176">
    <property type="entry name" value="IF2"/>
    <property type="match status" value="1"/>
</dbReference>
<dbReference type="OrthoDB" id="9811804at2"/>
<dbReference type="CDD" id="cd01887">
    <property type="entry name" value="IF2_eIF5B"/>
    <property type="match status" value="1"/>
</dbReference>
<dbReference type="HAMAP" id="MF_00100_B">
    <property type="entry name" value="IF_2_B"/>
    <property type="match status" value="1"/>
</dbReference>
<dbReference type="SUPFAM" id="SSF52156">
    <property type="entry name" value="Initiation factor IF2/eIF5b, domain 3"/>
    <property type="match status" value="1"/>
</dbReference>
<dbReference type="InterPro" id="IPR006847">
    <property type="entry name" value="IF2_N"/>
</dbReference>
<dbReference type="InterPro" id="IPR009000">
    <property type="entry name" value="Transl_B-barrel_sf"/>
</dbReference>
<keyword evidence="4 8" id="KW-0547">Nucleotide-binding</keyword>
<name>F1TG49_9FIRM</name>
<feature type="binding site" evidence="8">
    <location>
        <begin position="705"/>
        <end position="712"/>
    </location>
    <ligand>
        <name>GTP</name>
        <dbReference type="ChEBI" id="CHEBI:37565"/>
    </ligand>
</feature>
<comment type="subcellular location">
    <subcellularLocation>
        <location evidence="8">Cytoplasm</location>
    </subcellularLocation>
</comment>
<evidence type="ECO:0000256" key="7">
    <source>
        <dbReference type="ARBA" id="ARBA00025162"/>
    </source>
</evidence>
<dbReference type="InterPro" id="IPR027417">
    <property type="entry name" value="P-loop_NTPase"/>
</dbReference>
<dbReference type="PANTHER" id="PTHR43381">
    <property type="entry name" value="TRANSLATION INITIATION FACTOR IF-2-RELATED"/>
    <property type="match status" value="1"/>
</dbReference>
<comment type="function">
    <text evidence="7 8 9">One of the essential components for the initiation of protein synthesis. Protects formylmethionyl-tRNA from spontaneous hydrolysis and promotes its binding to the 30S ribosomal subunits. Also involved in the hydrolysis of GTP during the formation of the 70S ribosomal complex.</text>
</comment>
<dbReference type="PROSITE" id="PS51722">
    <property type="entry name" value="G_TR_2"/>
    <property type="match status" value="1"/>
</dbReference>
<dbReference type="Pfam" id="PF11987">
    <property type="entry name" value="IF-2"/>
    <property type="match status" value="1"/>
</dbReference>
<dbReference type="PANTHER" id="PTHR43381:SF5">
    <property type="entry name" value="TR-TYPE G DOMAIN-CONTAINING PROTEIN"/>
    <property type="match status" value="1"/>
</dbReference>
<dbReference type="InterPro" id="IPR000795">
    <property type="entry name" value="T_Tr_GTP-bd_dom"/>
</dbReference>
<dbReference type="Gene3D" id="3.40.50.10050">
    <property type="entry name" value="Translation initiation factor IF- 2, domain 3"/>
    <property type="match status" value="1"/>
</dbReference>
<evidence type="ECO:0000256" key="2">
    <source>
        <dbReference type="ARBA" id="ARBA00020675"/>
    </source>
</evidence>
<dbReference type="Gene3D" id="1.10.10.2480">
    <property type="match status" value="1"/>
</dbReference>
<dbReference type="InterPro" id="IPR044145">
    <property type="entry name" value="IF2_II"/>
</dbReference>
<evidence type="ECO:0000313" key="13">
    <source>
        <dbReference type="Proteomes" id="UP000003860"/>
    </source>
</evidence>
<protein>
    <recommendedName>
        <fullName evidence="2 8">Translation initiation factor IF-2</fullName>
    </recommendedName>
</protein>
<dbReference type="Pfam" id="PF22042">
    <property type="entry name" value="EF-G_D2"/>
    <property type="match status" value="1"/>
</dbReference>
<dbReference type="Gene3D" id="2.40.30.10">
    <property type="entry name" value="Translation factors"/>
    <property type="match status" value="2"/>
</dbReference>
<sequence>MEKARIYELAKELNTTSKRLMEKLAEINVNVKNHMSLLEPHELDALYKHIGVIRHDVKKNEVGEKKTVAESTNTVAEKKKEVKKEVKKDNKSAPRIIRTTEIIIDSNTDDSPQSNNFSKNETKNVQKKNYRNDYVKVESSTSGLRPGFVRDVKPDFKNKRNEVQKVVPKETQVPKEEILNNSKINQDIHKEEKIVADNKGNESKVLNDNSNAESAQLNNKVAAAEKEGQKSIIKPESVEPSAQPEIKPQQSVGAKKPEEAGSHGNEESHGKSEKQVTVQNDNSSANNVPAAEKPVQVTDRPQGQYNNQRSDRPQGQYNNQRTDRPQGQYNNQRSDRPQGQYNNQRTDRPQGQYNNQRSDRPQGQYNNQRTDRPQGQYNNQRSDRPQGQYNNQRSDRPQGQYNNQRSDRPQGQYNNQRSDRPQGQYNNQRSDRPQGQYNNHRSDRPQGQYNNQRSDRPQGQYNNQRSDRPQGQYNNQRSDRPQGQYNNQRSDRPQGQYRQQNLDIPKPDASVAQEAFDSQRNEARREFQGRDFDKSVKREEKQKKETPKNNNPATKQRFRPQKIVIEKKGVSEILSEDYIFNEFYNDDGKKKKQRNRRNEKVQEKYIPPKAVLTSITIPESLTVKDLAESLKKTSTDIIKKLMAYGVMATLNNEVDFETATVIAEEYGVKTEKAIQVSEEDILFDDNEVQDETNLQQRPPVVVVMGHVDHGKTSLLDAIRSAHVIDSEAGGITQHIGAYTVKANDRLITFLDTPGHEAFTAMRARGAQVTDVAILVVAADDGVMPQTIEAINHAKAANVSIIVAINKIDKPGANPDKVKQELTEYGIVAEEWGGDAIMVPVSAKKRENIDQLLEMVLLAADMLELKADPERQAKGTVIEAKLDKERGPVATVLVQRGTLKTGDSLIAGSSFGRIKAMTSDKGYTIKAAGPSMPVEILGMDEVPEAGEVFYAVTDEKVAKQLVEKRKFKQKEQQFKATAKVTLEDLFTQIKEGKVKDLNIIIKADVQGSVEAVKQSLEKLSNEEVRVKTIHGAVGAITESDVTLAQVSSAIIIGFNVRPGANVTEAAKNAEVDMRLYSVIYKAIEDVQAAMNGMLEPTYQEVVLGHIEIRQTFKVSGVGTIGGAYVTDGKVQRNSEVRVVREGIVIHEGKLASLKRFKDDVKEVAQGYECGVSIERFNDIKEGDVIEAFIMEEVKR</sequence>
<evidence type="ECO:0000256" key="6">
    <source>
        <dbReference type="ARBA" id="ARBA00023134"/>
    </source>
</evidence>
<keyword evidence="5 8" id="KW-0648">Protein biosynthesis</keyword>
<evidence type="ECO:0000256" key="3">
    <source>
        <dbReference type="ARBA" id="ARBA00022540"/>
    </source>
</evidence>
<dbReference type="Pfam" id="PF00009">
    <property type="entry name" value="GTP_EFTU"/>
    <property type="match status" value="1"/>
</dbReference>
<proteinExistence type="inferred from homology"/>
<organism evidence="12 13">
    <name type="scientific">Ruminiclostridium papyrosolvens DSM 2782</name>
    <dbReference type="NCBI Taxonomy" id="588581"/>
    <lineage>
        <taxon>Bacteria</taxon>
        <taxon>Bacillati</taxon>
        <taxon>Bacillota</taxon>
        <taxon>Clostridia</taxon>
        <taxon>Eubacteriales</taxon>
        <taxon>Oscillospiraceae</taxon>
        <taxon>Ruminiclostridium</taxon>
    </lineage>
</organism>
<feature type="region of interest" description="G-domain" evidence="8">
    <location>
        <begin position="699"/>
        <end position="847"/>
    </location>
</feature>
<dbReference type="InterPro" id="IPR023115">
    <property type="entry name" value="TIF_IF2_dom3"/>
</dbReference>
<keyword evidence="6 8" id="KW-0342">GTP-binding</keyword>
<dbReference type="GO" id="GO:0003924">
    <property type="term" value="F:GTPase activity"/>
    <property type="evidence" value="ECO:0007669"/>
    <property type="project" value="UniProtKB-UniRule"/>
</dbReference>
<dbReference type="InterPro" id="IPR036925">
    <property type="entry name" value="TIF_IF2_dom3_sf"/>
</dbReference>
<dbReference type="FunFam" id="2.40.30.10:FF:000007">
    <property type="entry name" value="Translation initiation factor IF-2"/>
    <property type="match status" value="1"/>
</dbReference>
<dbReference type="RefSeq" id="WP_004621058.1">
    <property type="nucleotide sequence ID" value="NZ_ACXX02000012.1"/>
</dbReference>
<dbReference type="FunFam" id="3.40.50.300:FF:000019">
    <property type="entry name" value="Translation initiation factor IF-2"/>
    <property type="match status" value="1"/>
</dbReference>
<dbReference type="GO" id="GO:0005829">
    <property type="term" value="C:cytosol"/>
    <property type="evidence" value="ECO:0007669"/>
    <property type="project" value="TreeGrafter"/>
</dbReference>